<dbReference type="PANTHER" id="PTHR31907">
    <property type="entry name" value="MLP-LIKE PROTEIN 423"/>
    <property type="match status" value="1"/>
</dbReference>
<evidence type="ECO:0000313" key="2">
    <source>
        <dbReference type="EMBL" id="CAH1419988.1"/>
    </source>
</evidence>
<dbReference type="GO" id="GO:0006952">
    <property type="term" value="P:defense response"/>
    <property type="evidence" value="ECO:0007669"/>
    <property type="project" value="InterPro"/>
</dbReference>
<keyword evidence="3" id="KW-1185">Reference proteome</keyword>
<dbReference type="InterPro" id="IPR051761">
    <property type="entry name" value="MLP-like_ligand-binding"/>
</dbReference>
<evidence type="ECO:0000259" key="1">
    <source>
        <dbReference type="SMART" id="SM01037"/>
    </source>
</evidence>
<name>A0AAU9M5U4_9ASTR</name>
<evidence type="ECO:0000313" key="3">
    <source>
        <dbReference type="Proteomes" id="UP001157418"/>
    </source>
</evidence>
<reference evidence="2 3" key="1">
    <citation type="submission" date="2022-01" db="EMBL/GenBank/DDBJ databases">
        <authorList>
            <person name="Xiong W."/>
            <person name="Schranz E."/>
        </authorList>
    </citation>
    <scope>NUCLEOTIDE SEQUENCE [LARGE SCALE GENOMIC DNA]</scope>
</reference>
<comment type="caution">
    <text evidence="2">The sequence shown here is derived from an EMBL/GenBank/DDBJ whole genome shotgun (WGS) entry which is preliminary data.</text>
</comment>
<dbReference type="InterPro" id="IPR000916">
    <property type="entry name" value="Bet_v_I/MLP"/>
</dbReference>
<gene>
    <name evidence="2" type="ORF">LVIROSA_LOCUS7484</name>
</gene>
<dbReference type="EMBL" id="CAKMRJ010000720">
    <property type="protein sequence ID" value="CAH1419988.1"/>
    <property type="molecule type" value="Genomic_DNA"/>
</dbReference>
<sequence length="171" mass="19189">MQLKPFSSLSLYDSFLRAMALSGILVKKIPIKSDGNVFYDILTYSPYNVCEICPDCMNGVDLVDGEWGVIGCAIVVSFIHDGKTHVVKEVLQTIDKEKKSVSYNVIGGDIMDAFKTFLITVDVDTSEEESFVTLTFQYEKLDENQDAAESLMDFCLKVIQDMENYYLAKSS</sequence>
<accession>A0AAU9M5U4</accession>
<dbReference type="Proteomes" id="UP001157418">
    <property type="component" value="Unassembled WGS sequence"/>
</dbReference>
<dbReference type="Pfam" id="PF00407">
    <property type="entry name" value="Bet_v_1"/>
    <property type="match status" value="1"/>
</dbReference>
<dbReference type="SUPFAM" id="SSF55961">
    <property type="entry name" value="Bet v1-like"/>
    <property type="match status" value="1"/>
</dbReference>
<feature type="domain" description="Bet v I/Major latex protein" evidence="1">
    <location>
        <begin position="20"/>
        <end position="169"/>
    </location>
</feature>
<dbReference type="AlphaFoldDB" id="A0AAU9M5U4"/>
<dbReference type="Gene3D" id="3.30.530.20">
    <property type="match status" value="1"/>
</dbReference>
<dbReference type="SMART" id="SM01037">
    <property type="entry name" value="Bet_v_1"/>
    <property type="match status" value="1"/>
</dbReference>
<proteinExistence type="predicted"/>
<protein>
    <recommendedName>
        <fullName evidence="1">Bet v I/Major latex protein domain-containing protein</fullName>
    </recommendedName>
</protein>
<dbReference type="InterPro" id="IPR023393">
    <property type="entry name" value="START-like_dom_sf"/>
</dbReference>
<organism evidence="2 3">
    <name type="scientific">Lactuca virosa</name>
    <dbReference type="NCBI Taxonomy" id="75947"/>
    <lineage>
        <taxon>Eukaryota</taxon>
        <taxon>Viridiplantae</taxon>
        <taxon>Streptophyta</taxon>
        <taxon>Embryophyta</taxon>
        <taxon>Tracheophyta</taxon>
        <taxon>Spermatophyta</taxon>
        <taxon>Magnoliopsida</taxon>
        <taxon>eudicotyledons</taxon>
        <taxon>Gunneridae</taxon>
        <taxon>Pentapetalae</taxon>
        <taxon>asterids</taxon>
        <taxon>campanulids</taxon>
        <taxon>Asterales</taxon>
        <taxon>Asteraceae</taxon>
        <taxon>Cichorioideae</taxon>
        <taxon>Cichorieae</taxon>
        <taxon>Lactucinae</taxon>
        <taxon>Lactuca</taxon>
    </lineage>
</organism>